<sequence length="233" mass="25604">FIPCETVKGEKKNPTPSLSLNYKHAYRILDQTNLTCPMRVSLASLWNWTHGRPQLLLAIYISRTIFGDNKLSHPDPAIVILNPESTGDAIILSGCPGGTTILWHVWVERNWDCNNSHSITSSSLPNFFPDTLLPLPLHFPSPSPFSSSSSTSPHHRRGTFSEWPGSSRRLRPVPRAAPPSPSRSSSQSLGSFFGGSSPLLLLLLTSSSSPLPSPTKLSLHYSTATYCSYCSRF</sequence>
<evidence type="ECO:0000313" key="3">
    <source>
        <dbReference type="Proteomes" id="UP001141552"/>
    </source>
</evidence>
<comment type="caution">
    <text evidence="2">The sequence shown here is derived from an EMBL/GenBank/DDBJ whole genome shotgun (WGS) entry which is preliminary data.</text>
</comment>
<reference evidence="2" key="2">
    <citation type="journal article" date="2023" name="Plants (Basel)">
        <title>Annotation of the Turnera subulata (Passifloraceae) Draft Genome Reveals the S-Locus Evolved after the Divergence of Turneroideae from Passifloroideae in a Stepwise Manner.</title>
        <authorList>
            <person name="Henning P.M."/>
            <person name="Roalson E.H."/>
            <person name="Mir W."/>
            <person name="McCubbin A.G."/>
            <person name="Shore J.S."/>
        </authorList>
    </citation>
    <scope>NUCLEOTIDE SEQUENCE</scope>
    <source>
        <strain evidence="2">F60SS</strain>
    </source>
</reference>
<name>A0A9Q0JAS8_9ROSI</name>
<accession>A0A9Q0JAS8</accession>
<reference evidence="2" key="1">
    <citation type="submission" date="2022-02" db="EMBL/GenBank/DDBJ databases">
        <authorList>
            <person name="Henning P.M."/>
            <person name="McCubbin A.G."/>
            <person name="Shore J.S."/>
        </authorList>
    </citation>
    <scope>NUCLEOTIDE SEQUENCE</scope>
    <source>
        <strain evidence="2">F60SS</strain>
        <tissue evidence="2">Leaves</tissue>
    </source>
</reference>
<dbReference type="Proteomes" id="UP001141552">
    <property type="component" value="Unassembled WGS sequence"/>
</dbReference>
<dbReference type="AlphaFoldDB" id="A0A9Q0JAS8"/>
<feature type="region of interest" description="Disordered" evidence="1">
    <location>
        <begin position="144"/>
        <end position="189"/>
    </location>
</feature>
<keyword evidence="3" id="KW-1185">Reference proteome</keyword>
<protein>
    <submittedName>
        <fullName evidence="2">Uncharacterized protein</fullName>
    </submittedName>
</protein>
<dbReference type="EMBL" id="JAKUCV010004627">
    <property type="protein sequence ID" value="KAJ4834748.1"/>
    <property type="molecule type" value="Genomic_DNA"/>
</dbReference>
<organism evidence="2 3">
    <name type="scientific">Turnera subulata</name>
    <dbReference type="NCBI Taxonomy" id="218843"/>
    <lineage>
        <taxon>Eukaryota</taxon>
        <taxon>Viridiplantae</taxon>
        <taxon>Streptophyta</taxon>
        <taxon>Embryophyta</taxon>
        <taxon>Tracheophyta</taxon>
        <taxon>Spermatophyta</taxon>
        <taxon>Magnoliopsida</taxon>
        <taxon>eudicotyledons</taxon>
        <taxon>Gunneridae</taxon>
        <taxon>Pentapetalae</taxon>
        <taxon>rosids</taxon>
        <taxon>fabids</taxon>
        <taxon>Malpighiales</taxon>
        <taxon>Passifloraceae</taxon>
        <taxon>Turnera</taxon>
    </lineage>
</organism>
<gene>
    <name evidence="2" type="ORF">Tsubulata_012582</name>
</gene>
<feature type="non-terminal residue" evidence="2">
    <location>
        <position position="1"/>
    </location>
</feature>
<evidence type="ECO:0000256" key="1">
    <source>
        <dbReference type="SAM" id="MobiDB-lite"/>
    </source>
</evidence>
<evidence type="ECO:0000313" key="2">
    <source>
        <dbReference type="EMBL" id="KAJ4834748.1"/>
    </source>
</evidence>
<proteinExistence type="predicted"/>